<proteinExistence type="predicted"/>
<dbReference type="Proteomes" id="UP000053105">
    <property type="component" value="Unassembled WGS sequence"/>
</dbReference>
<evidence type="ECO:0000313" key="4">
    <source>
        <dbReference type="Proteomes" id="UP000053105"/>
    </source>
</evidence>
<dbReference type="AlphaFoldDB" id="A0A0M8ZUC5"/>
<organism evidence="3 4">
    <name type="scientific">Melipona quadrifasciata</name>
    <dbReference type="NCBI Taxonomy" id="166423"/>
    <lineage>
        <taxon>Eukaryota</taxon>
        <taxon>Metazoa</taxon>
        <taxon>Ecdysozoa</taxon>
        <taxon>Arthropoda</taxon>
        <taxon>Hexapoda</taxon>
        <taxon>Insecta</taxon>
        <taxon>Pterygota</taxon>
        <taxon>Neoptera</taxon>
        <taxon>Endopterygota</taxon>
        <taxon>Hymenoptera</taxon>
        <taxon>Apocrita</taxon>
        <taxon>Aculeata</taxon>
        <taxon>Apoidea</taxon>
        <taxon>Anthophila</taxon>
        <taxon>Apidae</taxon>
        <taxon>Melipona</taxon>
    </lineage>
</organism>
<gene>
    <name evidence="3" type="ORF">WN51_01588</name>
</gene>
<feature type="signal peptide" evidence="2">
    <location>
        <begin position="1"/>
        <end position="23"/>
    </location>
</feature>
<feature type="compositionally biased region" description="Polar residues" evidence="1">
    <location>
        <begin position="203"/>
        <end position="222"/>
    </location>
</feature>
<keyword evidence="2" id="KW-0732">Signal</keyword>
<feature type="region of interest" description="Disordered" evidence="1">
    <location>
        <begin position="198"/>
        <end position="222"/>
    </location>
</feature>
<evidence type="ECO:0000313" key="3">
    <source>
        <dbReference type="EMBL" id="KOX71315.1"/>
    </source>
</evidence>
<evidence type="ECO:0000256" key="2">
    <source>
        <dbReference type="SAM" id="SignalP"/>
    </source>
</evidence>
<sequence>MANYATRLLRILTFCTFVQPLFSSHGWLNCWCDVKEKSGALIIADAELSKGLPHSRDFSKLALSSSVMGQGACTVVDGSRRWRVIPIAGVKERETTTKLITFVKRVRRDKLQSYCFAFQLASERIVTENSRAIDTTGEWTVPSGIGFLVIRRFALNDSYRFEVLFHVQWRRLREVESSRNIMVVPKVLNCTVVQKHHQRSRGTDSGSITRLPSDVITQPEIN</sequence>
<reference evidence="3 4" key="1">
    <citation type="submission" date="2015-07" db="EMBL/GenBank/DDBJ databases">
        <title>The genome of Melipona quadrifasciata.</title>
        <authorList>
            <person name="Pan H."/>
            <person name="Kapheim K."/>
        </authorList>
    </citation>
    <scope>NUCLEOTIDE SEQUENCE [LARGE SCALE GENOMIC DNA]</scope>
    <source>
        <strain evidence="3">0111107301</strain>
        <tissue evidence="3">Whole body</tissue>
    </source>
</reference>
<protein>
    <submittedName>
        <fullName evidence="3">Uncharacterized protein</fullName>
    </submittedName>
</protein>
<evidence type="ECO:0000256" key="1">
    <source>
        <dbReference type="SAM" id="MobiDB-lite"/>
    </source>
</evidence>
<name>A0A0M8ZUC5_9HYME</name>
<accession>A0A0M8ZUC5</accession>
<feature type="chain" id="PRO_5005830954" evidence="2">
    <location>
        <begin position="24"/>
        <end position="222"/>
    </location>
</feature>
<dbReference type="EMBL" id="KQ435840">
    <property type="protein sequence ID" value="KOX71315.1"/>
    <property type="molecule type" value="Genomic_DNA"/>
</dbReference>
<keyword evidence="4" id="KW-1185">Reference proteome</keyword>